<dbReference type="EMBL" id="JACJJW010000027">
    <property type="protein sequence ID" value="MBM6759053.1"/>
    <property type="molecule type" value="Genomic_DNA"/>
</dbReference>
<name>A0ABS2EXK3_9BACE</name>
<organism evidence="1 2">
    <name type="scientific">Bacteroides mediterraneensis</name>
    <dbReference type="NCBI Taxonomy" id="1841856"/>
    <lineage>
        <taxon>Bacteria</taxon>
        <taxon>Pseudomonadati</taxon>
        <taxon>Bacteroidota</taxon>
        <taxon>Bacteroidia</taxon>
        <taxon>Bacteroidales</taxon>
        <taxon>Bacteroidaceae</taxon>
        <taxon>Bacteroides</taxon>
    </lineage>
</organism>
<sequence length="264" mass="31471">MKLAILLTATIKVQVIGGNFTMDERAHMYASTLRFYANAFGKKYPIIFLENSDYNLSEFKKEFNDKLDIEWIQLLPSENLPFNPNKGKSFNEYLMIKEGILRSQKLKQCTHFLKITGRYAMVNILTITKEIEKRAKNKVFMGDIKDTNLYELIGSRNYGHWGDSRFWVAQIEYYKNHLLNCYLEMNDCEDGKWAEHYLLRMARQYKKDNRFIFRFHHQVLFNGITGMRTSAELATGKFRQDSLNIRIKCKIRYILRILFPNFWF</sequence>
<evidence type="ECO:0000313" key="1">
    <source>
        <dbReference type="EMBL" id="MBM6759053.1"/>
    </source>
</evidence>
<protein>
    <submittedName>
        <fullName evidence="1">Uncharacterized protein</fullName>
    </submittedName>
</protein>
<proteinExistence type="predicted"/>
<gene>
    <name evidence="1" type="ORF">H6A31_10245</name>
</gene>
<reference evidence="1 2" key="1">
    <citation type="journal article" date="2021" name="Sci. Rep.">
        <title>The distribution of antibiotic resistance genes in chicken gut microbiota commensals.</title>
        <authorList>
            <person name="Juricova H."/>
            <person name="Matiasovicova J."/>
            <person name="Kubasova T."/>
            <person name="Cejkova D."/>
            <person name="Rychlik I."/>
        </authorList>
    </citation>
    <scope>NUCLEOTIDE SEQUENCE [LARGE SCALE GENOMIC DNA]</scope>
    <source>
        <strain evidence="1 2">An801</strain>
    </source>
</reference>
<dbReference type="RefSeq" id="WP_204476222.1">
    <property type="nucleotide sequence ID" value="NZ_JACJJW010000027.1"/>
</dbReference>
<evidence type="ECO:0000313" key="2">
    <source>
        <dbReference type="Proteomes" id="UP000703295"/>
    </source>
</evidence>
<dbReference type="Proteomes" id="UP000703295">
    <property type="component" value="Unassembled WGS sequence"/>
</dbReference>
<comment type="caution">
    <text evidence="1">The sequence shown here is derived from an EMBL/GenBank/DDBJ whole genome shotgun (WGS) entry which is preliminary data.</text>
</comment>
<accession>A0ABS2EXK3</accession>
<keyword evidence="2" id="KW-1185">Reference proteome</keyword>